<name>A0A6B0VPR6_9EURY</name>
<evidence type="ECO:0000313" key="1">
    <source>
        <dbReference type="EMBL" id="MXV63454.1"/>
    </source>
</evidence>
<keyword evidence="2" id="KW-1185">Reference proteome</keyword>
<evidence type="ECO:0000313" key="2">
    <source>
        <dbReference type="Proteomes" id="UP000434101"/>
    </source>
</evidence>
<sequence length="242" mass="26917">MGTATDSSSPLRAEEVREFAEEKTELLAQNPDLNEEETKAAIITDFIRLLGWEIPLDGRIEYQFGEHNTNIVDYALLDDGVSKVFVEAKSPGTGLDGHRSQITEYLALDNVELGVLTNGEVYEVYRTHISTDDEVQRQQVARFELGEFPEYLDVLNSLTKEEVTSGSYKDRLQRVVDLNDARTALKENRQTISRDIVGTVTDTVGSIAQEPAREHVNEYLDQIHAELGAANDIGTASPESVS</sequence>
<dbReference type="OrthoDB" id="330911at2157"/>
<dbReference type="AlphaFoldDB" id="A0A6B0VPR6"/>
<organism evidence="1 2">
    <name type="scientific">Natronorubrum halalkaliphilum</name>
    <dbReference type="NCBI Taxonomy" id="2691917"/>
    <lineage>
        <taxon>Archaea</taxon>
        <taxon>Methanobacteriati</taxon>
        <taxon>Methanobacteriota</taxon>
        <taxon>Stenosarchaea group</taxon>
        <taxon>Halobacteria</taxon>
        <taxon>Halobacteriales</taxon>
        <taxon>Natrialbaceae</taxon>
        <taxon>Natronorubrum</taxon>
    </lineage>
</organism>
<accession>A0A6B0VPR6</accession>
<reference evidence="1 2" key="1">
    <citation type="submission" date="2020-01" db="EMBL/GenBank/DDBJ databases">
        <title>Natronorubrum sp. JWXQ-INN 674 isolated from Inner Mongolia Autonomous Region of China.</title>
        <authorList>
            <person name="Xue Q."/>
        </authorList>
    </citation>
    <scope>NUCLEOTIDE SEQUENCE [LARGE SCALE GENOMIC DNA]</scope>
    <source>
        <strain evidence="1 2">JWXQ-INN-674</strain>
    </source>
</reference>
<dbReference type="Gene3D" id="3.90.1570.30">
    <property type="match status" value="1"/>
</dbReference>
<gene>
    <name evidence="1" type="ORF">GS429_15605</name>
</gene>
<comment type="caution">
    <text evidence="1">The sequence shown here is derived from an EMBL/GenBank/DDBJ whole genome shotgun (WGS) entry which is preliminary data.</text>
</comment>
<protein>
    <submittedName>
        <fullName evidence="1">Uncharacterized protein</fullName>
    </submittedName>
</protein>
<dbReference type="RefSeq" id="WP_160066274.1">
    <property type="nucleotide sequence ID" value="NZ_WUYX01000052.1"/>
</dbReference>
<proteinExistence type="predicted"/>
<dbReference type="EMBL" id="WUYX01000052">
    <property type="protein sequence ID" value="MXV63454.1"/>
    <property type="molecule type" value="Genomic_DNA"/>
</dbReference>
<dbReference type="Proteomes" id="UP000434101">
    <property type="component" value="Unassembled WGS sequence"/>
</dbReference>